<dbReference type="SUPFAM" id="SSF53254">
    <property type="entry name" value="Phosphoglycerate mutase-like"/>
    <property type="match status" value="1"/>
</dbReference>
<dbReference type="GO" id="GO:0005829">
    <property type="term" value="C:cytosol"/>
    <property type="evidence" value="ECO:0007669"/>
    <property type="project" value="TreeGrafter"/>
</dbReference>
<evidence type="ECO:0000313" key="5">
    <source>
        <dbReference type="Proteomes" id="UP001219933"/>
    </source>
</evidence>
<dbReference type="Gene3D" id="3.40.50.300">
    <property type="entry name" value="P-loop containing nucleotide triphosphate hydrolases"/>
    <property type="match status" value="1"/>
</dbReference>
<dbReference type="GO" id="GO:0006000">
    <property type="term" value="P:fructose metabolic process"/>
    <property type="evidence" value="ECO:0007669"/>
    <property type="project" value="InterPro"/>
</dbReference>
<dbReference type="FunFam" id="3.40.50.300:FF:000644">
    <property type="entry name" value="GpmB, Fructose-2,6-bisphosphatase"/>
    <property type="match status" value="1"/>
</dbReference>
<evidence type="ECO:0000256" key="2">
    <source>
        <dbReference type="ARBA" id="ARBA00022840"/>
    </source>
</evidence>
<dbReference type="GO" id="GO:0005524">
    <property type="term" value="F:ATP binding"/>
    <property type="evidence" value="ECO:0007669"/>
    <property type="project" value="UniProtKB-KW"/>
</dbReference>
<dbReference type="Gene3D" id="3.40.50.1240">
    <property type="entry name" value="Phosphoglycerate mutase-like"/>
    <property type="match status" value="1"/>
</dbReference>
<proteinExistence type="predicted"/>
<dbReference type="Pfam" id="PF00300">
    <property type="entry name" value="His_Phos_1"/>
    <property type="match status" value="1"/>
</dbReference>
<dbReference type="SUPFAM" id="SSF52540">
    <property type="entry name" value="P-loop containing nucleoside triphosphate hydrolases"/>
    <property type="match status" value="1"/>
</dbReference>
<dbReference type="PANTHER" id="PTHR10606">
    <property type="entry name" value="6-PHOSPHOFRUCTO-2-KINASE/FRUCTOSE-2,6-BISPHOSPHATASE"/>
    <property type="match status" value="1"/>
</dbReference>
<dbReference type="Proteomes" id="UP001219933">
    <property type="component" value="Chromosome 2"/>
</dbReference>
<evidence type="ECO:0000256" key="1">
    <source>
        <dbReference type="ARBA" id="ARBA00022741"/>
    </source>
</evidence>
<keyword evidence="2" id="KW-0067">ATP-binding</keyword>
<dbReference type="Pfam" id="PF01591">
    <property type="entry name" value="6PF2K"/>
    <property type="match status" value="1"/>
</dbReference>
<protein>
    <recommendedName>
        <fullName evidence="3">6-phosphofructo-2-kinase domain-containing protein</fullName>
    </recommendedName>
</protein>
<dbReference type="InterPro" id="IPR027417">
    <property type="entry name" value="P-loop_NTPase"/>
</dbReference>
<dbReference type="EMBL" id="CP119878">
    <property type="protein sequence ID" value="WFD34500.1"/>
    <property type="molecule type" value="Genomic_DNA"/>
</dbReference>
<dbReference type="PRINTS" id="PR00991">
    <property type="entry name" value="6PFRUCTKNASE"/>
</dbReference>
<feature type="domain" description="6-phosphofructo-2-kinase" evidence="3">
    <location>
        <begin position="9"/>
        <end position="226"/>
    </location>
</feature>
<dbReference type="SMART" id="SM00855">
    <property type="entry name" value="PGAM"/>
    <property type="match status" value="1"/>
</dbReference>
<name>A0AAF0J5X5_9BASI</name>
<organism evidence="4 5">
    <name type="scientific">Malassezia cuniculi</name>
    <dbReference type="NCBI Taxonomy" id="948313"/>
    <lineage>
        <taxon>Eukaryota</taxon>
        <taxon>Fungi</taxon>
        <taxon>Dikarya</taxon>
        <taxon>Basidiomycota</taxon>
        <taxon>Ustilaginomycotina</taxon>
        <taxon>Malasseziomycetes</taxon>
        <taxon>Malasseziales</taxon>
        <taxon>Malasseziaceae</taxon>
        <taxon>Malassezia</taxon>
    </lineage>
</organism>
<sequence>MPAPLYTTPSGQLFHAGKILVATVGLPARGKTHLSHAIQRYLRWLGVRCRVFSLGDVRREIIGTPSELPQDYFGHGPKDPLTEQLRREVMEQMETNVLSFFGEGGQVAIYDASNSSQAQRYSIRKLFEANSIQIMFIESVCDDERMIEDNVRGIWQSSPDYHDWTLEDTLKDFSKRVKQHELQYEPIVDPTFPHVQVQNLGQRIVVNNVYGYLQNRIVFFLMNIHTRNRIIYFARTGEALIEHLYKADAELSPLGHKYAEKLRDYVTNLRQPRSEKNATPQQEHNVSWLTSSGRPFTEFGDGNRRPLQVWVSTRKRAVETAAPLRSADCRVVEMTRLGELNPGVVDGMSEEEIEQRFPGELAKRDREPYSFRFPRGESFHDLSIRLEPVIFELERTREDVLIIAQPSVLRCLIAYLQGNKPSEIPYIQVREGDLVAIWPQAYGVSSRVYNFWDPERMREERDLEIARLATVQST</sequence>
<keyword evidence="1" id="KW-0547">Nucleotide-binding</keyword>
<evidence type="ECO:0000259" key="3">
    <source>
        <dbReference type="Pfam" id="PF01591"/>
    </source>
</evidence>
<accession>A0AAF0J5X5</accession>
<dbReference type="InterPro" id="IPR013079">
    <property type="entry name" value="6Phosfructo_kin"/>
</dbReference>
<dbReference type="GO" id="GO:0006003">
    <property type="term" value="P:fructose 2,6-bisphosphate metabolic process"/>
    <property type="evidence" value="ECO:0007669"/>
    <property type="project" value="InterPro"/>
</dbReference>
<gene>
    <name evidence="4" type="ORF">MCUN1_001341</name>
</gene>
<reference evidence="4" key="1">
    <citation type="submission" date="2023-03" db="EMBL/GenBank/DDBJ databases">
        <title>Mating type loci evolution in Malassezia.</title>
        <authorList>
            <person name="Coelho M.A."/>
        </authorList>
    </citation>
    <scope>NUCLEOTIDE SEQUENCE</scope>
    <source>
        <strain evidence="4">CBS 11721</strain>
    </source>
</reference>
<dbReference type="PIRSF" id="PIRSF000709">
    <property type="entry name" value="6PFK_2-Ptase"/>
    <property type="match status" value="1"/>
</dbReference>
<dbReference type="InterPro" id="IPR013078">
    <property type="entry name" value="His_Pase_superF_clade-1"/>
</dbReference>
<dbReference type="GO" id="GO:0003873">
    <property type="term" value="F:6-phosphofructo-2-kinase activity"/>
    <property type="evidence" value="ECO:0007669"/>
    <property type="project" value="InterPro"/>
</dbReference>
<dbReference type="AlphaFoldDB" id="A0AAF0J5X5"/>
<dbReference type="PANTHER" id="PTHR10606:SF39">
    <property type="entry name" value="6-PHOSPHOFRUCTO-2-KINASE_FRUCTOSE-2,6-BISPHOSPHATASE YLR345W-RELATED"/>
    <property type="match status" value="1"/>
</dbReference>
<dbReference type="InterPro" id="IPR029033">
    <property type="entry name" value="His_PPase_superfam"/>
</dbReference>
<evidence type="ECO:0000313" key="4">
    <source>
        <dbReference type="EMBL" id="WFD34500.1"/>
    </source>
</evidence>
<dbReference type="GO" id="GO:0004331">
    <property type="term" value="F:fructose-2,6-bisphosphate 2-phosphatase activity"/>
    <property type="evidence" value="ECO:0007669"/>
    <property type="project" value="TreeGrafter"/>
</dbReference>
<keyword evidence="5" id="KW-1185">Reference proteome</keyword>
<dbReference type="InterPro" id="IPR003094">
    <property type="entry name" value="6Pfruct_kin"/>
</dbReference>